<dbReference type="Proteomes" id="UP001183643">
    <property type="component" value="Unassembled WGS sequence"/>
</dbReference>
<dbReference type="PANTHER" id="PTHR33055">
    <property type="entry name" value="TRANSPOSASE FOR INSERTION SEQUENCE ELEMENT IS1111A"/>
    <property type="match status" value="1"/>
</dbReference>
<proteinExistence type="predicted"/>
<dbReference type="GO" id="GO:0006313">
    <property type="term" value="P:DNA transposition"/>
    <property type="evidence" value="ECO:0007669"/>
    <property type="project" value="InterPro"/>
</dbReference>
<evidence type="ECO:0000313" key="4">
    <source>
        <dbReference type="Proteomes" id="UP001183643"/>
    </source>
</evidence>
<reference evidence="3" key="1">
    <citation type="submission" date="2023-07" db="EMBL/GenBank/DDBJ databases">
        <title>Sequencing the genomes of 1000 actinobacteria strains.</title>
        <authorList>
            <person name="Klenk H.-P."/>
        </authorList>
    </citation>
    <scope>NUCLEOTIDE SEQUENCE</scope>
    <source>
        <strain evidence="3">DSM 44707</strain>
    </source>
</reference>
<accession>A0AAE4CB26</accession>
<evidence type="ECO:0008006" key="5">
    <source>
        <dbReference type="Google" id="ProtNLM"/>
    </source>
</evidence>
<dbReference type="Pfam" id="PF01548">
    <property type="entry name" value="DEDD_Tnp_IS110"/>
    <property type="match status" value="1"/>
</dbReference>
<feature type="domain" description="Transposase IS116/IS110/IS902 C-terminal" evidence="2">
    <location>
        <begin position="278"/>
        <end position="359"/>
    </location>
</feature>
<feature type="domain" description="Transposase IS110-like N-terminal" evidence="1">
    <location>
        <begin position="9"/>
        <end position="162"/>
    </location>
</feature>
<dbReference type="PANTHER" id="PTHR33055:SF3">
    <property type="entry name" value="PUTATIVE TRANSPOSASE FOR IS117-RELATED"/>
    <property type="match status" value="1"/>
</dbReference>
<dbReference type="RefSeq" id="WP_310370012.1">
    <property type="nucleotide sequence ID" value="NZ_JAVDYB010000001.1"/>
</dbReference>
<protein>
    <recommendedName>
        <fullName evidence="5">Transposase</fullName>
    </recommendedName>
</protein>
<evidence type="ECO:0000259" key="1">
    <source>
        <dbReference type="Pfam" id="PF01548"/>
    </source>
</evidence>
<comment type="caution">
    <text evidence="3">The sequence shown here is derived from an EMBL/GenBank/DDBJ whole genome shotgun (WGS) entry which is preliminary data.</text>
</comment>
<dbReference type="InterPro" id="IPR002525">
    <property type="entry name" value="Transp_IS110-like_N"/>
</dbReference>
<dbReference type="InterPro" id="IPR003346">
    <property type="entry name" value="Transposase_20"/>
</dbReference>
<dbReference type="EMBL" id="JAVDYB010000001">
    <property type="protein sequence ID" value="MDR7277617.1"/>
    <property type="molecule type" value="Genomic_DNA"/>
</dbReference>
<dbReference type="InterPro" id="IPR047650">
    <property type="entry name" value="Transpos_IS110"/>
</dbReference>
<gene>
    <name evidence="3" type="ORF">J2S41_004395</name>
</gene>
<sequence>MTSVRQLWAGIDWATTHHDLAVIGPAGPVLQLRVPHTADGLAQIIDALAGLHRRWRSIPIGIETADGLLPTYLRRHGARVVPIPPQQAHAHRARYGSRGRKSDRGDALLLAHVVATAPSRPDPATTPLARAIRTTARAQRRTAHQLRHHTRHLRSHLDTYFPAAVIAWPSPGCLNRPEARLILRTAPTPTAARRLTVPRLQRLLAQAGRVRGITDHATRLHQVFHAPALSEHPHVTAARAAITAVLLDLVDTALTAAATLQAHTEQLFATHPQAPIYQSFPGLGPLLAPRLLGELGDDLTRFTCARGLRAYAGAAPITWASGSSTVIRHRRHTSAILAETGHLWAYASLRASPGARAHYDHRRAAGDRHAAALRRVYSRFLGQLHHCLAHQIANDEHAAWKPADDTA</sequence>
<dbReference type="GO" id="GO:0004803">
    <property type="term" value="F:transposase activity"/>
    <property type="evidence" value="ECO:0007669"/>
    <property type="project" value="InterPro"/>
</dbReference>
<evidence type="ECO:0000313" key="3">
    <source>
        <dbReference type="EMBL" id="MDR7277617.1"/>
    </source>
</evidence>
<name>A0AAE4CB26_9ACTN</name>
<keyword evidence="4" id="KW-1185">Reference proteome</keyword>
<dbReference type="Pfam" id="PF02371">
    <property type="entry name" value="Transposase_20"/>
    <property type="match status" value="1"/>
</dbReference>
<evidence type="ECO:0000259" key="2">
    <source>
        <dbReference type="Pfam" id="PF02371"/>
    </source>
</evidence>
<dbReference type="AlphaFoldDB" id="A0AAE4CB26"/>
<dbReference type="GO" id="GO:0003677">
    <property type="term" value="F:DNA binding"/>
    <property type="evidence" value="ECO:0007669"/>
    <property type="project" value="InterPro"/>
</dbReference>
<organism evidence="3 4">
    <name type="scientific">Catenuloplanes atrovinosus</name>
    <dbReference type="NCBI Taxonomy" id="137266"/>
    <lineage>
        <taxon>Bacteria</taxon>
        <taxon>Bacillati</taxon>
        <taxon>Actinomycetota</taxon>
        <taxon>Actinomycetes</taxon>
        <taxon>Micromonosporales</taxon>
        <taxon>Micromonosporaceae</taxon>
        <taxon>Catenuloplanes</taxon>
    </lineage>
</organism>